<keyword evidence="7" id="KW-1185">Reference proteome</keyword>
<dbReference type="InterPro" id="IPR036388">
    <property type="entry name" value="WH-like_DNA-bd_sf"/>
</dbReference>
<keyword evidence="4" id="KW-0804">Transcription</keyword>
<dbReference type="PRINTS" id="PR00039">
    <property type="entry name" value="HTHLYSR"/>
</dbReference>
<dbReference type="Proteomes" id="UP001528411">
    <property type="component" value="Unassembled WGS sequence"/>
</dbReference>
<dbReference type="Gene3D" id="1.10.10.10">
    <property type="entry name" value="Winged helix-like DNA-binding domain superfamily/Winged helix DNA-binding domain"/>
    <property type="match status" value="1"/>
</dbReference>
<evidence type="ECO:0000256" key="4">
    <source>
        <dbReference type="ARBA" id="ARBA00023163"/>
    </source>
</evidence>
<dbReference type="PANTHER" id="PTHR30579:SF2">
    <property type="entry name" value="HTH-TYPE TRANSCRIPTIONAL REGULATOR ARGP"/>
    <property type="match status" value="1"/>
</dbReference>
<dbReference type="Gene3D" id="3.40.190.290">
    <property type="match status" value="1"/>
</dbReference>
<dbReference type="Pfam" id="PF03466">
    <property type="entry name" value="LysR_substrate"/>
    <property type="match status" value="1"/>
</dbReference>
<dbReference type="InterPro" id="IPR050176">
    <property type="entry name" value="LTTR"/>
</dbReference>
<evidence type="ECO:0000313" key="7">
    <source>
        <dbReference type="Proteomes" id="UP001528411"/>
    </source>
</evidence>
<name>A0ABT5FI09_9GAMM</name>
<dbReference type="SUPFAM" id="SSF53850">
    <property type="entry name" value="Periplasmic binding protein-like II"/>
    <property type="match status" value="1"/>
</dbReference>
<keyword evidence="2" id="KW-0805">Transcription regulation</keyword>
<dbReference type="Pfam" id="PF00126">
    <property type="entry name" value="HTH_1"/>
    <property type="match status" value="1"/>
</dbReference>
<reference evidence="6 7" key="1">
    <citation type="submission" date="2023-01" db="EMBL/GenBank/DDBJ databases">
        <title>Psychrosphaera sp. nov., isolated from marine algae.</title>
        <authorList>
            <person name="Bayburt H."/>
            <person name="Choi B.J."/>
            <person name="Kim J.M."/>
            <person name="Choi D.G."/>
            <person name="Jeon C.O."/>
        </authorList>
    </citation>
    <scope>NUCLEOTIDE SEQUENCE [LARGE SCALE GENOMIC DNA]</scope>
    <source>
        <strain evidence="6 7">G1-22</strain>
    </source>
</reference>
<evidence type="ECO:0000256" key="3">
    <source>
        <dbReference type="ARBA" id="ARBA00023125"/>
    </source>
</evidence>
<dbReference type="PANTHER" id="PTHR30579">
    <property type="entry name" value="TRANSCRIPTIONAL REGULATOR"/>
    <property type="match status" value="1"/>
</dbReference>
<dbReference type="InterPro" id="IPR036390">
    <property type="entry name" value="WH_DNA-bd_sf"/>
</dbReference>
<dbReference type="PROSITE" id="PS50931">
    <property type="entry name" value="HTH_LYSR"/>
    <property type="match status" value="1"/>
</dbReference>
<dbReference type="InterPro" id="IPR000847">
    <property type="entry name" value="LysR_HTH_N"/>
</dbReference>
<comment type="caution">
    <text evidence="6">The sequence shown here is derived from an EMBL/GenBank/DDBJ whole genome shotgun (WGS) entry which is preliminary data.</text>
</comment>
<dbReference type="NCBIfam" id="NF002964">
    <property type="entry name" value="PRK03635.1"/>
    <property type="match status" value="1"/>
</dbReference>
<gene>
    <name evidence="6" type="ORF">PN838_21350</name>
</gene>
<protein>
    <submittedName>
        <fullName evidence="6">ArgP/LysG family DNA-binding transcriptional regulator</fullName>
    </submittedName>
</protein>
<evidence type="ECO:0000259" key="5">
    <source>
        <dbReference type="PROSITE" id="PS50931"/>
    </source>
</evidence>
<dbReference type="InterPro" id="IPR005119">
    <property type="entry name" value="LysR_subst-bd"/>
</dbReference>
<evidence type="ECO:0000313" key="6">
    <source>
        <dbReference type="EMBL" id="MDC2890821.1"/>
    </source>
</evidence>
<organism evidence="6 7">
    <name type="scientific">Psychrosphaera algicola</name>
    <dbReference type="NCBI Taxonomy" id="3023714"/>
    <lineage>
        <taxon>Bacteria</taxon>
        <taxon>Pseudomonadati</taxon>
        <taxon>Pseudomonadota</taxon>
        <taxon>Gammaproteobacteria</taxon>
        <taxon>Alteromonadales</taxon>
        <taxon>Pseudoalteromonadaceae</taxon>
        <taxon>Psychrosphaera</taxon>
    </lineage>
</organism>
<comment type="similarity">
    <text evidence="1">Belongs to the LysR transcriptional regulatory family.</text>
</comment>
<dbReference type="GO" id="GO:0003677">
    <property type="term" value="F:DNA binding"/>
    <property type="evidence" value="ECO:0007669"/>
    <property type="project" value="UniProtKB-KW"/>
</dbReference>
<keyword evidence="3 6" id="KW-0238">DNA-binding</keyword>
<dbReference type="RefSeq" id="WP_272181909.1">
    <property type="nucleotide sequence ID" value="NZ_JAQOMS010000002.1"/>
</dbReference>
<feature type="domain" description="HTH lysR-type" evidence="5">
    <location>
        <begin position="55"/>
        <end position="111"/>
    </location>
</feature>
<accession>A0ABT5FI09</accession>
<dbReference type="SUPFAM" id="SSF46785">
    <property type="entry name" value="Winged helix' DNA-binding domain"/>
    <property type="match status" value="1"/>
</dbReference>
<evidence type="ECO:0000256" key="1">
    <source>
        <dbReference type="ARBA" id="ARBA00009437"/>
    </source>
</evidence>
<proteinExistence type="inferred from homology"/>
<sequence>MPDKKDIVLNLYDYAYLNLYKFKLSHSFFDDTKRNPCLDTNPMNNKTGTCIKLMIDYQLLHALSAVVTEGGFEKASKILFITQSAVSRRIHQLESTLGEPVLIRTQPPKPTALGKRLLNHLQQVLQLEVALSIRTSDESAPPDLPLTVKLAVNADSLATWLPDALALPKSDVNSHGHFRFEIILEDQSIGLKRMKAGEVMVCICSTPEAVNGGLVSYLGALRYQVIASPAFVQRHNMTSSSQLADLPCLVFDENDKLQHQFLQQLNGSTPKYTHILPSSEGFKQAMLAGLGYGLLPTLQLGTSIETGELVDLASELFHRHSALLALLANRKPAIKSFTRLCDTSC</sequence>
<dbReference type="EMBL" id="JAQOMS010000002">
    <property type="protein sequence ID" value="MDC2890821.1"/>
    <property type="molecule type" value="Genomic_DNA"/>
</dbReference>
<evidence type="ECO:0000256" key="2">
    <source>
        <dbReference type="ARBA" id="ARBA00023015"/>
    </source>
</evidence>